<feature type="region of interest" description="Disordered" evidence="1">
    <location>
        <begin position="176"/>
        <end position="214"/>
    </location>
</feature>
<proteinExistence type="predicted"/>
<feature type="transmembrane region" description="Helical" evidence="2">
    <location>
        <begin position="108"/>
        <end position="131"/>
    </location>
</feature>
<comment type="caution">
    <text evidence="3">The sequence shown here is derived from an EMBL/GenBank/DDBJ whole genome shotgun (WGS) entry which is preliminary data.</text>
</comment>
<accession>A0AA89C5C4</accession>
<keyword evidence="4" id="KW-1185">Reference proteome</keyword>
<dbReference type="Proteomes" id="UP001186944">
    <property type="component" value="Unassembled WGS sequence"/>
</dbReference>
<protein>
    <submittedName>
        <fullName evidence="3">Uncharacterized protein</fullName>
    </submittedName>
</protein>
<evidence type="ECO:0000313" key="3">
    <source>
        <dbReference type="EMBL" id="KAK3095342.1"/>
    </source>
</evidence>
<dbReference type="AlphaFoldDB" id="A0AA89C5C4"/>
<feature type="compositionally biased region" description="Acidic residues" evidence="1">
    <location>
        <begin position="1"/>
        <end position="11"/>
    </location>
</feature>
<keyword evidence="2" id="KW-1133">Transmembrane helix</keyword>
<evidence type="ECO:0000313" key="4">
    <source>
        <dbReference type="Proteomes" id="UP001186944"/>
    </source>
</evidence>
<organism evidence="3 4">
    <name type="scientific">Pinctada imbricata</name>
    <name type="common">Atlantic pearl-oyster</name>
    <name type="synonym">Pinctada martensii</name>
    <dbReference type="NCBI Taxonomy" id="66713"/>
    <lineage>
        <taxon>Eukaryota</taxon>
        <taxon>Metazoa</taxon>
        <taxon>Spiralia</taxon>
        <taxon>Lophotrochozoa</taxon>
        <taxon>Mollusca</taxon>
        <taxon>Bivalvia</taxon>
        <taxon>Autobranchia</taxon>
        <taxon>Pteriomorphia</taxon>
        <taxon>Pterioida</taxon>
        <taxon>Pterioidea</taxon>
        <taxon>Pteriidae</taxon>
        <taxon>Pinctada</taxon>
    </lineage>
</organism>
<reference evidence="3" key="1">
    <citation type="submission" date="2019-08" db="EMBL/GenBank/DDBJ databases">
        <title>The improved chromosome-level genome for the pearl oyster Pinctada fucata martensii using PacBio sequencing and Hi-C.</title>
        <authorList>
            <person name="Zheng Z."/>
        </authorList>
    </citation>
    <scope>NUCLEOTIDE SEQUENCE</scope>
    <source>
        <strain evidence="3">ZZ-2019</strain>
        <tissue evidence="3">Adductor muscle</tissue>
    </source>
</reference>
<evidence type="ECO:0000256" key="2">
    <source>
        <dbReference type="SAM" id="Phobius"/>
    </source>
</evidence>
<feature type="region of interest" description="Disordered" evidence="1">
    <location>
        <begin position="69"/>
        <end position="98"/>
    </location>
</feature>
<feature type="region of interest" description="Disordered" evidence="1">
    <location>
        <begin position="1"/>
        <end position="53"/>
    </location>
</feature>
<sequence length="214" mass="24347">MPTPIPEDEGNLGENMSGLHMAGPIRRCKSEDAGYKHRTSTPRVTIKPSYPVSNDDIKTPLLMVNEEDDDFESNNHPLSRGSDETDDGTKSPTRSKTLSRRRRYGLRIVKYVVFALVIIGMIVSLVHTLIFCTRKDNHTKRTADVNGYYKTKGVQFKTQSKVNKLYTKSIIQKIRNRGIRNQDKTGTKANKQKPPPYEKKRTPDMKVRPGAQEE</sequence>
<gene>
    <name evidence="3" type="ORF">FSP39_013448</name>
</gene>
<keyword evidence="2" id="KW-0812">Transmembrane</keyword>
<evidence type="ECO:0000256" key="1">
    <source>
        <dbReference type="SAM" id="MobiDB-lite"/>
    </source>
</evidence>
<dbReference type="EMBL" id="VSWD01000008">
    <property type="protein sequence ID" value="KAK3095342.1"/>
    <property type="molecule type" value="Genomic_DNA"/>
</dbReference>
<feature type="compositionally biased region" description="Basic and acidic residues" evidence="1">
    <location>
        <begin position="196"/>
        <end position="207"/>
    </location>
</feature>
<name>A0AA89C5C4_PINIB</name>
<keyword evidence="2" id="KW-0472">Membrane</keyword>